<dbReference type="eggNOG" id="COG0004">
    <property type="taxonomic scope" value="Bacteria"/>
</dbReference>
<accession>E8V8C2</accession>
<dbReference type="GO" id="GO:0008519">
    <property type="term" value="F:ammonium channel activity"/>
    <property type="evidence" value="ECO:0007669"/>
    <property type="project" value="InterPro"/>
</dbReference>
<dbReference type="OrthoDB" id="9814202at2"/>
<evidence type="ECO:0000256" key="3">
    <source>
        <dbReference type="ARBA" id="ARBA00022448"/>
    </source>
</evidence>
<feature type="transmembrane region" description="Helical" evidence="8">
    <location>
        <begin position="393"/>
        <end position="416"/>
    </location>
</feature>
<feature type="compositionally biased region" description="Low complexity" evidence="9">
    <location>
        <begin position="8"/>
        <end position="21"/>
    </location>
</feature>
<evidence type="ECO:0000256" key="8">
    <source>
        <dbReference type="RuleBase" id="RU362002"/>
    </source>
</evidence>
<keyword evidence="3 8" id="KW-0813">Transport</keyword>
<dbReference type="EMBL" id="CP002467">
    <property type="protein sequence ID" value="ADV81825.1"/>
    <property type="molecule type" value="Genomic_DNA"/>
</dbReference>
<sequence length="495" mass="51755">MDLRSRRLSSSFPFSSHSPSRGFRSRIARLLFVLCLGLAVSGTVLAQTQGDRIAALEKQVADAKTAVVSAQSAGDNAWMLVSAALVLMMSGPGLALFYGGLVRKKNILGTMMQTFAMMAIITVLWALIGYSLAFGVNNGVSGSFIGGFSNALLHGVGLVPDGVYVTTIPLQTFMVYQLMFAIITPALITGAFAERMKFSAMLLFLTLWAIFVYSPMAHMVWGQHGLLNAALGGKFPTLDFAGGTVVHVTSGVSALVTCLYLGKRVGYPKEPMPPHSVVLSFVGACLLWVGWFGFNAGSALAANGLATSAFVATHFAAAAAAISWSAAEWMKNGKPTALGAISGAVAGLVGITPAAGFVTPMSAIAIGLITGAFCFFMVFIVKMKFGYDDSLDAFGVHGAGGTIGAILTGIFANSAINPIFGAGKATGLLEGNGKQVLNQFVGIALAWGISIVGTLILLFLVDKLIGLRVSEEDEREGLDLSQHGEEGYHAEMSSH</sequence>
<organism evidence="11 12">
    <name type="scientific">Terriglobus saanensis (strain ATCC BAA-1853 / DSM 23119 / SP1PR4)</name>
    <dbReference type="NCBI Taxonomy" id="401053"/>
    <lineage>
        <taxon>Bacteria</taxon>
        <taxon>Pseudomonadati</taxon>
        <taxon>Acidobacteriota</taxon>
        <taxon>Terriglobia</taxon>
        <taxon>Terriglobales</taxon>
        <taxon>Acidobacteriaceae</taxon>
        <taxon>Terriglobus</taxon>
    </lineage>
</organism>
<keyword evidence="12" id="KW-1185">Reference proteome</keyword>
<evidence type="ECO:0000313" key="11">
    <source>
        <dbReference type="EMBL" id="ADV81825.1"/>
    </source>
</evidence>
<evidence type="ECO:0000256" key="2">
    <source>
        <dbReference type="ARBA" id="ARBA00005887"/>
    </source>
</evidence>
<feature type="transmembrane region" description="Helical" evidence="8">
    <location>
        <begin position="436"/>
        <end position="461"/>
    </location>
</feature>
<gene>
    <name evidence="11" type="ordered locus">AciPR4_0992</name>
</gene>
<feature type="domain" description="Ammonium transporter AmtB-like" evidence="10">
    <location>
        <begin position="77"/>
        <end position="488"/>
    </location>
</feature>
<evidence type="ECO:0000256" key="7">
    <source>
        <dbReference type="ARBA" id="ARBA00023177"/>
    </source>
</evidence>
<keyword evidence="5 8" id="KW-1133">Transmembrane helix</keyword>
<comment type="similarity">
    <text evidence="2 8">Belongs to the ammonia transporter channel (TC 1.A.11.2) family.</text>
</comment>
<evidence type="ECO:0000256" key="9">
    <source>
        <dbReference type="SAM" id="MobiDB-lite"/>
    </source>
</evidence>
<feature type="transmembrane region" description="Helical" evidence="8">
    <location>
        <begin position="241"/>
        <end position="262"/>
    </location>
</feature>
<feature type="transmembrane region" description="Helical" evidence="8">
    <location>
        <begin position="300"/>
        <end position="324"/>
    </location>
</feature>
<dbReference type="Gene3D" id="1.10.3430.10">
    <property type="entry name" value="Ammonium transporter AmtB like domains"/>
    <property type="match status" value="1"/>
</dbReference>
<feature type="region of interest" description="Disordered" evidence="9">
    <location>
        <begin position="476"/>
        <end position="495"/>
    </location>
</feature>
<keyword evidence="7 8" id="KW-0924">Ammonia transport</keyword>
<keyword evidence="6 8" id="KW-0472">Membrane</keyword>
<dbReference type="SUPFAM" id="SSF111352">
    <property type="entry name" value="Ammonium transporter"/>
    <property type="match status" value="1"/>
</dbReference>
<dbReference type="STRING" id="401053.AciPR4_0992"/>
<feature type="transmembrane region" description="Helical" evidence="8">
    <location>
        <begin position="77"/>
        <end position="102"/>
    </location>
</feature>
<comment type="subcellular location">
    <subcellularLocation>
        <location evidence="8">Cell membrane</location>
        <topology evidence="8">Multi-pass membrane protein</topology>
    </subcellularLocation>
    <subcellularLocation>
        <location evidence="1">Membrane</location>
        <topology evidence="1">Multi-pass membrane protein</topology>
    </subcellularLocation>
</comment>
<dbReference type="PANTHER" id="PTHR43029:SF10">
    <property type="entry name" value="AMMONIUM TRANSPORTER MEP2"/>
    <property type="match status" value="1"/>
</dbReference>
<feature type="compositionally biased region" description="Basic and acidic residues" evidence="9">
    <location>
        <begin position="482"/>
        <end position="495"/>
    </location>
</feature>
<feature type="transmembrane region" description="Helical" evidence="8">
    <location>
        <begin position="274"/>
        <end position="294"/>
    </location>
</feature>
<proteinExistence type="inferred from homology"/>
<dbReference type="InterPro" id="IPR024041">
    <property type="entry name" value="NH4_transpt_AmtB-like_dom"/>
</dbReference>
<reference evidence="11 12" key="1">
    <citation type="journal article" date="2012" name="Stand. Genomic Sci.">
        <title>Complete genome sequence of Terriglobus saanensis type strain SP1PR4(T), an Acidobacteria from tundra soil.</title>
        <authorList>
            <person name="Rawat S.R."/>
            <person name="Mannisto M.K."/>
            <person name="Starovoytov V."/>
            <person name="Goodwin L."/>
            <person name="Nolan M."/>
            <person name="Hauser L."/>
            <person name="Land M."/>
            <person name="Davenport K.W."/>
            <person name="Woyke T."/>
            <person name="Haggblom M.M."/>
        </authorList>
    </citation>
    <scope>NUCLEOTIDE SEQUENCE</scope>
    <source>
        <strain evidence="12">ATCC BAA-1853 / DSM 23119 / SP1PR4</strain>
    </source>
</reference>
<dbReference type="InterPro" id="IPR018047">
    <property type="entry name" value="Ammonium_transpt_CS"/>
</dbReference>
<dbReference type="InterPro" id="IPR029020">
    <property type="entry name" value="Ammonium/urea_transptr"/>
</dbReference>
<evidence type="ECO:0000313" key="12">
    <source>
        <dbReference type="Proteomes" id="UP000006844"/>
    </source>
</evidence>
<dbReference type="GO" id="GO:0005886">
    <property type="term" value="C:plasma membrane"/>
    <property type="evidence" value="ECO:0007669"/>
    <property type="project" value="UniProtKB-SubCell"/>
</dbReference>
<dbReference type="NCBIfam" id="TIGR00836">
    <property type="entry name" value="amt"/>
    <property type="match status" value="1"/>
</dbReference>
<dbReference type="AlphaFoldDB" id="E8V8C2"/>
<feature type="transmembrane region" description="Helical" evidence="8">
    <location>
        <begin position="336"/>
        <end position="355"/>
    </location>
</feature>
<name>E8V8C2_TERSS</name>
<feature type="transmembrane region" description="Helical" evidence="8">
    <location>
        <begin position="173"/>
        <end position="193"/>
    </location>
</feature>
<dbReference type="InterPro" id="IPR001905">
    <property type="entry name" value="Ammonium_transpt"/>
</dbReference>
<evidence type="ECO:0000256" key="1">
    <source>
        <dbReference type="ARBA" id="ARBA00004141"/>
    </source>
</evidence>
<protein>
    <recommendedName>
        <fullName evidence="8">Ammonium transporter</fullName>
    </recommendedName>
</protein>
<feature type="region of interest" description="Disordered" evidence="9">
    <location>
        <begin position="1"/>
        <end position="21"/>
    </location>
</feature>
<dbReference type="PANTHER" id="PTHR43029">
    <property type="entry name" value="AMMONIUM TRANSPORTER MEP2"/>
    <property type="match status" value="1"/>
</dbReference>
<feature type="transmembrane region" description="Helical" evidence="8">
    <location>
        <begin position="361"/>
        <end position="381"/>
    </location>
</feature>
<dbReference type="Proteomes" id="UP000006844">
    <property type="component" value="Chromosome"/>
</dbReference>
<dbReference type="PROSITE" id="PS01219">
    <property type="entry name" value="AMMONIUM_TRANSP"/>
    <property type="match status" value="1"/>
</dbReference>
<feature type="transmembrane region" description="Helical" evidence="8">
    <location>
        <begin position="200"/>
        <end position="221"/>
    </location>
</feature>
<dbReference type="RefSeq" id="WP_013567558.1">
    <property type="nucleotide sequence ID" value="NC_014963.1"/>
</dbReference>
<dbReference type="HOGENOM" id="CLU_000445_33_0_0"/>
<keyword evidence="4 8" id="KW-0812">Transmembrane</keyword>
<dbReference type="Pfam" id="PF00909">
    <property type="entry name" value="Ammonium_transp"/>
    <property type="match status" value="1"/>
</dbReference>
<evidence type="ECO:0000259" key="10">
    <source>
        <dbReference type="Pfam" id="PF00909"/>
    </source>
</evidence>
<evidence type="ECO:0000256" key="5">
    <source>
        <dbReference type="ARBA" id="ARBA00022989"/>
    </source>
</evidence>
<feature type="transmembrane region" description="Helical" evidence="8">
    <location>
        <begin position="114"/>
        <end position="133"/>
    </location>
</feature>
<evidence type="ECO:0000256" key="4">
    <source>
        <dbReference type="ARBA" id="ARBA00022692"/>
    </source>
</evidence>
<evidence type="ECO:0000256" key="6">
    <source>
        <dbReference type="ARBA" id="ARBA00023136"/>
    </source>
</evidence>
<dbReference type="KEGG" id="tsa:AciPR4_0992"/>